<dbReference type="InterPro" id="IPR014712">
    <property type="entry name" value="ANTH_dom_sf"/>
</dbReference>
<dbReference type="PROSITE" id="PS50942">
    <property type="entry name" value="ENTH"/>
    <property type="match status" value="1"/>
</dbReference>
<dbReference type="Gene3D" id="1.25.40.90">
    <property type="match status" value="1"/>
</dbReference>
<dbReference type="Pfam" id="PF07651">
    <property type="entry name" value="ANTH"/>
    <property type="match status" value="1"/>
</dbReference>
<dbReference type="GO" id="GO:0006900">
    <property type="term" value="P:vesicle budding from membrane"/>
    <property type="evidence" value="ECO:0007669"/>
    <property type="project" value="TreeGrafter"/>
</dbReference>
<dbReference type="PANTHER" id="PTHR22951">
    <property type="entry name" value="CLATHRIN ASSEMBLY PROTEIN"/>
    <property type="match status" value="1"/>
</dbReference>
<dbReference type="GO" id="GO:0048268">
    <property type="term" value="P:clathrin coat assembly"/>
    <property type="evidence" value="ECO:0007669"/>
    <property type="project" value="InterPro"/>
</dbReference>
<organism evidence="11 12">
    <name type="scientific">Panicum virgatum</name>
    <name type="common">Blackwell switchgrass</name>
    <dbReference type="NCBI Taxonomy" id="38727"/>
    <lineage>
        <taxon>Eukaryota</taxon>
        <taxon>Viridiplantae</taxon>
        <taxon>Streptophyta</taxon>
        <taxon>Embryophyta</taxon>
        <taxon>Tracheophyta</taxon>
        <taxon>Spermatophyta</taxon>
        <taxon>Magnoliopsida</taxon>
        <taxon>Liliopsida</taxon>
        <taxon>Poales</taxon>
        <taxon>Poaceae</taxon>
        <taxon>PACMAD clade</taxon>
        <taxon>Panicoideae</taxon>
        <taxon>Panicodae</taxon>
        <taxon>Paniceae</taxon>
        <taxon>Panicinae</taxon>
        <taxon>Panicum</taxon>
        <taxon>Panicum sect. Hiantes</taxon>
    </lineage>
</organism>
<dbReference type="GO" id="GO:0005546">
    <property type="term" value="F:phosphatidylinositol-4,5-bisphosphate binding"/>
    <property type="evidence" value="ECO:0007669"/>
    <property type="project" value="TreeGrafter"/>
</dbReference>
<dbReference type="EMBL" id="CM029041">
    <property type="protein sequence ID" value="KAG2627379.1"/>
    <property type="molecule type" value="Genomic_DNA"/>
</dbReference>
<dbReference type="GO" id="GO:0030136">
    <property type="term" value="C:clathrin-coated vesicle"/>
    <property type="evidence" value="ECO:0007669"/>
    <property type="project" value="UniProtKB-SubCell"/>
</dbReference>
<dbReference type="GO" id="GO:0072583">
    <property type="term" value="P:clathrin-dependent endocytosis"/>
    <property type="evidence" value="ECO:0007669"/>
    <property type="project" value="InterPro"/>
</dbReference>
<evidence type="ECO:0000256" key="6">
    <source>
        <dbReference type="ARBA" id="ARBA00023136"/>
    </source>
</evidence>
<dbReference type="InterPro" id="IPR008942">
    <property type="entry name" value="ENTH_VHS"/>
</dbReference>
<evidence type="ECO:0000256" key="4">
    <source>
        <dbReference type="ARBA" id="ARBA00022583"/>
    </source>
</evidence>
<keyword evidence="12" id="KW-1185">Reference proteome</keyword>
<keyword evidence="5" id="KW-0333">Golgi apparatus</keyword>
<name>A0A8T0V5M0_PANVG</name>
<evidence type="ECO:0000256" key="5">
    <source>
        <dbReference type="ARBA" id="ARBA00023034"/>
    </source>
</evidence>
<feature type="compositionally biased region" description="Acidic residues" evidence="9">
    <location>
        <begin position="470"/>
        <end position="479"/>
    </location>
</feature>
<keyword evidence="6" id="KW-0472">Membrane</keyword>
<dbReference type="CDD" id="cd16987">
    <property type="entry name" value="ANTH_N_AP180_plant"/>
    <property type="match status" value="1"/>
</dbReference>
<evidence type="ECO:0000256" key="1">
    <source>
        <dbReference type="ARBA" id="ARBA00004132"/>
    </source>
</evidence>
<evidence type="ECO:0000313" key="12">
    <source>
        <dbReference type="Proteomes" id="UP000823388"/>
    </source>
</evidence>
<dbReference type="AlphaFoldDB" id="A0A8T0V5M0"/>
<evidence type="ECO:0000259" key="10">
    <source>
        <dbReference type="PROSITE" id="PS50942"/>
    </source>
</evidence>
<keyword evidence="4" id="KW-0254">Endocytosis</keyword>
<dbReference type="GO" id="GO:0005794">
    <property type="term" value="C:Golgi apparatus"/>
    <property type="evidence" value="ECO:0007669"/>
    <property type="project" value="UniProtKB-SubCell"/>
</dbReference>
<dbReference type="GO" id="GO:0005545">
    <property type="term" value="F:1-phosphatidylinositol binding"/>
    <property type="evidence" value="ECO:0007669"/>
    <property type="project" value="InterPro"/>
</dbReference>
<reference evidence="11" key="1">
    <citation type="submission" date="2020-05" db="EMBL/GenBank/DDBJ databases">
        <title>WGS assembly of Panicum virgatum.</title>
        <authorList>
            <person name="Lovell J.T."/>
            <person name="Jenkins J."/>
            <person name="Shu S."/>
            <person name="Juenger T.E."/>
            <person name="Schmutz J."/>
        </authorList>
    </citation>
    <scope>NUCLEOTIDE SEQUENCE</scope>
    <source>
        <strain evidence="11">AP13</strain>
    </source>
</reference>
<dbReference type="GO" id="GO:0000149">
    <property type="term" value="F:SNARE binding"/>
    <property type="evidence" value="ECO:0007669"/>
    <property type="project" value="TreeGrafter"/>
</dbReference>
<keyword evidence="7" id="KW-0168">Coated pit</keyword>
<dbReference type="InterPro" id="IPR011417">
    <property type="entry name" value="ANTH_dom"/>
</dbReference>
<evidence type="ECO:0000256" key="7">
    <source>
        <dbReference type="ARBA" id="ARBA00023176"/>
    </source>
</evidence>
<feature type="domain" description="ENTH" evidence="10">
    <location>
        <begin position="106"/>
        <end position="243"/>
    </location>
</feature>
<feature type="region of interest" description="Disordered" evidence="9">
    <location>
        <begin position="463"/>
        <end position="482"/>
    </location>
</feature>
<evidence type="ECO:0000256" key="9">
    <source>
        <dbReference type="SAM" id="MobiDB-lite"/>
    </source>
</evidence>
<evidence type="ECO:0000256" key="2">
    <source>
        <dbReference type="ARBA" id="ARBA00004555"/>
    </source>
</evidence>
<dbReference type="Gene3D" id="1.20.58.150">
    <property type="entry name" value="ANTH domain"/>
    <property type="match status" value="1"/>
</dbReference>
<sequence>MLPCCDVPKGQPLYGSSSLGSGVLGCLPSAFLARALPICHPPAARSASNASTARPFSRTTRPSARKNPWRAINRGRQSETMAPSKLRQALGAVKDQTSIGLAKVGSGGTVEADLDVAIVRATSHSESFPADERHIREILALTCLSRVYVGNCVATLSRRLGRTRSWAVALKTLVIVHRVLADGDPAFEQEVFYATRRGTRMLNMFDFCDRSRAGAWDFSAFVRTYAAYLDDRLEHWMQGRHGGAAAPRGPRSLREEMYASPGNRYACDLAYNGRQQDDAAADVVEGADRALALVTRDPPASEMTVDQLLIKASQLHHLLDRFIACRPVGAARTNRVVAVSLYPLVKESVQLYCELTEVMAALIEQFAEMETADCERVHALFCSLAKQTEELDAFYSWCKDACVCRHSDVPEVEVVTHKKLEFMDEFIRDRHAAAAQQGLPPPSPEPATTPEPVLVEEQPTTKALPAPEEPPAEAQEEDTPAQAEPEALLIVADPVDGEADFLNLKADAMPAEEHGQQLALALFDGDPAGAAPKADAFDHSAADWETALVQSASALASQRAELGGGLNMLMLDGMYSHATASALTFSGSASSVALRPPGAPMLALPAPPGAIGGGAAGAGADPFAASAMLPPPTYVQMSDMHTKQQLLTQEQMLWQQYGKNGMQGQGALAMLEQRPQQQQQILPHGGYSYPGYHRTC</sequence>
<gene>
    <name evidence="11" type="ORF">PVAP13_3KG124998</name>
</gene>
<dbReference type="SUPFAM" id="SSF89009">
    <property type="entry name" value="GAT-like domain"/>
    <property type="match status" value="1"/>
</dbReference>
<accession>A0A8T0V5M0</accession>
<comment type="subcellular location">
    <subcellularLocation>
        <location evidence="1">Cytoplasmic vesicle</location>
        <location evidence="1">Clathrin-coated vesicle</location>
    </subcellularLocation>
    <subcellularLocation>
        <location evidence="2">Golgi apparatus</location>
    </subcellularLocation>
    <subcellularLocation>
        <location evidence="3">Membrane</location>
        <location evidence="3">Clathrin-coated pit</location>
    </subcellularLocation>
</comment>
<evidence type="ECO:0000256" key="8">
    <source>
        <dbReference type="ARBA" id="ARBA00023329"/>
    </source>
</evidence>
<dbReference type="FunFam" id="1.25.40.90:FF:000019">
    <property type="entry name" value="Clathrin coat assembly protein"/>
    <property type="match status" value="1"/>
</dbReference>
<dbReference type="FunFam" id="1.20.58.150:FF:000005">
    <property type="entry name" value="putative clathrin assembly protein At2g25430"/>
    <property type="match status" value="1"/>
</dbReference>
<feature type="compositionally biased region" description="Low complexity" evidence="9">
    <location>
        <begin position="43"/>
        <end position="55"/>
    </location>
</feature>
<dbReference type="GO" id="GO:0005905">
    <property type="term" value="C:clathrin-coated pit"/>
    <property type="evidence" value="ECO:0007669"/>
    <property type="project" value="UniProtKB-SubCell"/>
</dbReference>
<dbReference type="InterPro" id="IPR048050">
    <property type="entry name" value="ANTH_N_plant"/>
</dbReference>
<dbReference type="InterPro" id="IPR045192">
    <property type="entry name" value="AP180-like"/>
</dbReference>
<dbReference type="Proteomes" id="UP000823388">
    <property type="component" value="Chromosome 3K"/>
</dbReference>
<evidence type="ECO:0000256" key="3">
    <source>
        <dbReference type="ARBA" id="ARBA00004600"/>
    </source>
</evidence>
<dbReference type="SMART" id="SM00273">
    <property type="entry name" value="ENTH"/>
    <property type="match status" value="1"/>
</dbReference>
<evidence type="ECO:0000313" key="11">
    <source>
        <dbReference type="EMBL" id="KAG2627379.1"/>
    </source>
</evidence>
<comment type="caution">
    <text evidence="11">The sequence shown here is derived from an EMBL/GenBank/DDBJ whole genome shotgun (WGS) entry which is preliminary data.</text>
</comment>
<dbReference type="InterPro" id="IPR013809">
    <property type="entry name" value="ENTH"/>
</dbReference>
<feature type="region of interest" description="Disordered" evidence="9">
    <location>
        <begin position="43"/>
        <end position="81"/>
    </location>
</feature>
<protein>
    <recommendedName>
        <fullName evidence="10">ENTH domain-containing protein</fullName>
    </recommendedName>
</protein>
<keyword evidence="8" id="KW-0968">Cytoplasmic vesicle</keyword>
<dbReference type="SUPFAM" id="SSF48464">
    <property type="entry name" value="ENTH/VHS domain"/>
    <property type="match status" value="1"/>
</dbReference>
<dbReference type="GO" id="GO:0032050">
    <property type="term" value="F:clathrin heavy chain binding"/>
    <property type="evidence" value="ECO:0007669"/>
    <property type="project" value="TreeGrafter"/>
</dbReference>
<proteinExistence type="predicted"/>
<dbReference type="PANTHER" id="PTHR22951:SF12">
    <property type="entry name" value="OS05G0426100 PROTEIN"/>
    <property type="match status" value="1"/>
</dbReference>